<keyword evidence="2" id="KW-1185">Reference proteome</keyword>
<sequence length="160" mass="18169">MLNSPVATHILRSSISDFIDPDDLVEKAHDALLPAKLLPCTRDKRCFHRTALLSRPHAPQPVYFKNLILDSEFQGAVYIYKQSDYFFSITDTPGPEIPPGSPAPDDPYFMLATDPRLTGKDRFDAGMHPVKISLVYIWLLYMADEEVRGHELLKKDELNP</sequence>
<organism evidence="1 2">
    <name type="scientific">Aspergillus leporis</name>
    <dbReference type="NCBI Taxonomy" id="41062"/>
    <lineage>
        <taxon>Eukaryota</taxon>
        <taxon>Fungi</taxon>
        <taxon>Dikarya</taxon>
        <taxon>Ascomycota</taxon>
        <taxon>Pezizomycotina</taxon>
        <taxon>Eurotiomycetes</taxon>
        <taxon>Eurotiomycetidae</taxon>
        <taxon>Eurotiales</taxon>
        <taxon>Aspergillaceae</taxon>
        <taxon>Aspergillus</taxon>
        <taxon>Aspergillus subgen. Circumdati</taxon>
    </lineage>
</organism>
<accession>A0A5N5XE60</accession>
<evidence type="ECO:0000313" key="1">
    <source>
        <dbReference type="EMBL" id="KAB8078415.1"/>
    </source>
</evidence>
<dbReference type="AlphaFoldDB" id="A0A5N5XE60"/>
<proteinExistence type="predicted"/>
<evidence type="ECO:0000313" key="2">
    <source>
        <dbReference type="Proteomes" id="UP000326565"/>
    </source>
</evidence>
<name>A0A5N5XE60_9EURO</name>
<gene>
    <name evidence="1" type="ORF">BDV29DRAFT_152742</name>
</gene>
<protein>
    <submittedName>
        <fullName evidence="1">Uncharacterized protein</fullName>
    </submittedName>
</protein>
<dbReference type="Proteomes" id="UP000326565">
    <property type="component" value="Unassembled WGS sequence"/>
</dbReference>
<dbReference type="EMBL" id="ML732158">
    <property type="protein sequence ID" value="KAB8078415.1"/>
    <property type="molecule type" value="Genomic_DNA"/>
</dbReference>
<dbReference type="OrthoDB" id="4499271at2759"/>
<reference evidence="1 2" key="1">
    <citation type="submission" date="2019-04" db="EMBL/GenBank/DDBJ databases">
        <title>Friends and foes A comparative genomics study of 23 Aspergillus species from section Flavi.</title>
        <authorList>
            <consortium name="DOE Joint Genome Institute"/>
            <person name="Kjaerbolling I."/>
            <person name="Vesth T."/>
            <person name="Frisvad J.C."/>
            <person name="Nybo J.L."/>
            <person name="Theobald S."/>
            <person name="Kildgaard S."/>
            <person name="Isbrandt T."/>
            <person name="Kuo A."/>
            <person name="Sato A."/>
            <person name="Lyhne E.K."/>
            <person name="Kogle M.E."/>
            <person name="Wiebenga A."/>
            <person name="Kun R.S."/>
            <person name="Lubbers R.J."/>
            <person name="Makela M.R."/>
            <person name="Barry K."/>
            <person name="Chovatia M."/>
            <person name="Clum A."/>
            <person name="Daum C."/>
            <person name="Haridas S."/>
            <person name="He G."/>
            <person name="LaButti K."/>
            <person name="Lipzen A."/>
            <person name="Mondo S."/>
            <person name="Riley R."/>
            <person name="Salamov A."/>
            <person name="Simmons B.A."/>
            <person name="Magnuson J.K."/>
            <person name="Henrissat B."/>
            <person name="Mortensen U.H."/>
            <person name="Larsen T.O."/>
            <person name="Devries R.P."/>
            <person name="Grigoriev I.V."/>
            <person name="Machida M."/>
            <person name="Baker S.E."/>
            <person name="Andersen M.R."/>
        </authorList>
    </citation>
    <scope>NUCLEOTIDE SEQUENCE [LARGE SCALE GENOMIC DNA]</scope>
    <source>
        <strain evidence="1 2">CBS 151.66</strain>
    </source>
</reference>